<evidence type="ECO:0000313" key="3">
    <source>
        <dbReference type="Proteomes" id="UP000092666"/>
    </source>
</evidence>
<dbReference type="AlphaFoldDB" id="A0A1B9GP82"/>
<dbReference type="OrthoDB" id="2560848at2759"/>
<sequence>MSSEPGHSNSETHLKQDGSPDRRFKEHGGGQHGNQGTGFEEEGDGTSSLVTEGTGEDTGTYKPSEHGGQKKDGGEDKRVSSEHGFGGDRERASAEGQKGGSASYENDGLTK</sequence>
<proteinExistence type="predicted"/>
<accession>A0A1B9GP82</accession>
<dbReference type="Proteomes" id="UP000092666">
    <property type="component" value="Unassembled WGS sequence"/>
</dbReference>
<reference evidence="3" key="2">
    <citation type="submission" date="2013-12" db="EMBL/GenBank/DDBJ databases">
        <title>Evolution of pathogenesis and genome organization in the Tremellales.</title>
        <authorList>
            <person name="Cuomo C."/>
            <person name="Litvintseva A."/>
            <person name="Heitman J."/>
            <person name="Chen Y."/>
            <person name="Sun S."/>
            <person name="Springer D."/>
            <person name="Dromer F."/>
            <person name="Young S."/>
            <person name="Zeng Q."/>
            <person name="Chapman S."/>
            <person name="Gujja S."/>
            <person name="Saif S."/>
            <person name="Birren B."/>
        </authorList>
    </citation>
    <scope>NUCLEOTIDE SEQUENCE [LARGE SCALE GENOMIC DNA]</scope>
    <source>
        <strain evidence="3">BCC8398</strain>
    </source>
</reference>
<gene>
    <name evidence="2" type="ORF">I316_05457</name>
</gene>
<feature type="compositionally biased region" description="Basic and acidic residues" evidence="1">
    <location>
        <begin position="63"/>
        <end position="93"/>
    </location>
</feature>
<dbReference type="EMBL" id="KV700128">
    <property type="protein sequence ID" value="OCF32821.1"/>
    <property type="molecule type" value="Genomic_DNA"/>
</dbReference>
<evidence type="ECO:0000256" key="1">
    <source>
        <dbReference type="SAM" id="MobiDB-lite"/>
    </source>
</evidence>
<protein>
    <submittedName>
        <fullName evidence="2">Uncharacterized protein</fullName>
    </submittedName>
</protein>
<name>A0A1B9GP82_9TREE</name>
<reference evidence="2 3" key="1">
    <citation type="submission" date="2013-07" db="EMBL/GenBank/DDBJ databases">
        <title>The Genome Sequence of Cryptococcus heveanensis BCC8398.</title>
        <authorList>
            <consortium name="The Broad Institute Genome Sequencing Platform"/>
            <person name="Cuomo C."/>
            <person name="Litvintseva A."/>
            <person name="Chen Y."/>
            <person name="Heitman J."/>
            <person name="Sun S."/>
            <person name="Springer D."/>
            <person name="Dromer F."/>
            <person name="Young S.K."/>
            <person name="Zeng Q."/>
            <person name="Gargeya S."/>
            <person name="Fitzgerald M."/>
            <person name="Abouelleil A."/>
            <person name="Alvarado L."/>
            <person name="Berlin A.M."/>
            <person name="Chapman S.B."/>
            <person name="Dewar J."/>
            <person name="Goldberg J."/>
            <person name="Griggs A."/>
            <person name="Gujja S."/>
            <person name="Hansen M."/>
            <person name="Howarth C."/>
            <person name="Imamovic A."/>
            <person name="Larimer J."/>
            <person name="McCowan C."/>
            <person name="Murphy C."/>
            <person name="Pearson M."/>
            <person name="Priest M."/>
            <person name="Roberts A."/>
            <person name="Saif S."/>
            <person name="Shea T."/>
            <person name="Sykes S."/>
            <person name="Wortman J."/>
            <person name="Nusbaum C."/>
            <person name="Birren B."/>
        </authorList>
    </citation>
    <scope>NUCLEOTIDE SEQUENCE [LARGE SCALE GENOMIC DNA]</scope>
    <source>
        <strain evidence="2 3">BCC8398</strain>
    </source>
</reference>
<keyword evidence="3" id="KW-1185">Reference proteome</keyword>
<feature type="compositionally biased region" description="Basic and acidic residues" evidence="1">
    <location>
        <begin position="10"/>
        <end position="29"/>
    </location>
</feature>
<organism evidence="2 3">
    <name type="scientific">Kwoniella heveanensis BCC8398</name>
    <dbReference type="NCBI Taxonomy" id="1296120"/>
    <lineage>
        <taxon>Eukaryota</taxon>
        <taxon>Fungi</taxon>
        <taxon>Dikarya</taxon>
        <taxon>Basidiomycota</taxon>
        <taxon>Agaricomycotina</taxon>
        <taxon>Tremellomycetes</taxon>
        <taxon>Tremellales</taxon>
        <taxon>Cryptococcaceae</taxon>
        <taxon>Kwoniella</taxon>
    </lineage>
</organism>
<feature type="region of interest" description="Disordered" evidence="1">
    <location>
        <begin position="1"/>
        <end position="111"/>
    </location>
</feature>
<evidence type="ECO:0000313" key="2">
    <source>
        <dbReference type="EMBL" id="OCF32821.1"/>
    </source>
</evidence>